<dbReference type="InterPro" id="IPR058647">
    <property type="entry name" value="BSH_CzcB-like"/>
</dbReference>
<dbReference type="InterPro" id="IPR006143">
    <property type="entry name" value="RND_pump_MFP"/>
</dbReference>
<name>A0A4P7UHA4_DESDE</name>
<dbReference type="GO" id="GO:1990281">
    <property type="term" value="C:efflux pump complex"/>
    <property type="evidence" value="ECO:0007669"/>
    <property type="project" value="TreeGrafter"/>
</dbReference>
<dbReference type="AlphaFoldDB" id="A0A4P7UHA4"/>
<dbReference type="PANTHER" id="PTHR30469:SF38">
    <property type="entry name" value="HLYD FAMILY SECRETION PROTEIN"/>
    <property type="match status" value="1"/>
</dbReference>
<organism evidence="6 7">
    <name type="scientific">Desulfovibrio desulfuricans</name>
    <dbReference type="NCBI Taxonomy" id="876"/>
    <lineage>
        <taxon>Bacteria</taxon>
        <taxon>Pseudomonadati</taxon>
        <taxon>Thermodesulfobacteriota</taxon>
        <taxon>Desulfovibrionia</taxon>
        <taxon>Desulfovibrionales</taxon>
        <taxon>Desulfovibrionaceae</taxon>
        <taxon>Desulfovibrio</taxon>
    </lineage>
</organism>
<dbReference type="GO" id="GO:0015562">
    <property type="term" value="F:efflux transmembrane transporter activity"/>
    <property type="evidence" value="ECO:0007669"/>
    <property type="project" value="TreeGrafter"/>
</dbReference>
<dbReference type="Gene3D" id="2.40.420.20">
    <property type="match status" value="1"/>
</dbReference>
<dbReference type="InterPro" id="IPR058627">
    <property type="entry name" value="MdtA-like_C"/>
</dbReference>
<proteinExistence type="inferred from homology"/>
<evidence type="ECO:0000313" key="7">
    <source>
        <dbReference type="Proteomes" id="UP000297065"/>
    </source>
</evidence>
<dbReference type="Pfam" id="PF25954">
    <property type="entry name" value="Beta-barrel_RND_2"/>
    <property type="match status" value="1"/>
</dbReference>
<feature type="chain" id="PRO_5020517243" evidence="2">
    <location>
        <begin position="20"/>
        <end position="357"/>
    </location>
</feature>
<dbReference type="RefSeq" id="WP_136399466.1">
    <property type="nucleotide sequence ID" value="NZ_CP036295.1"/>
</dbReference>
<dbReference type="InterPro" id="IPR058792">
    <property type="entry name" value="Beta-barrel_RND_2"/>
</dbReference>
<dbReference type="Proteomes" id="UP000297065">
    <property type="component" value="Chromosome"/>
</dbReference>
<feature type="domain" description="Multidrug resistance protein MdtA-like C-terminal permuted SH3" evidence="4">
    <location>
        <begin position="280"/>
        <end position="340"/>
    </location>
</feature>
<evidence type="ECO:0000259" key="4">
    <source>
        <dbReference type="Pfam" id="PF25967"/>
    </source>
</evidence>
<dbReference type="Pfam" id="PF25967">
    <property type="entry name" value="RND-MFP_C"/>
    <property type="match status" value="1"/>
</dbReference>
<dbReference type="PROSITE" id="PS51257">
    <property type="entry name" value="PROKAR_LIPOPROTEIN"/>
    <property type="match status" value="1"/>
</dbReference>
<feature type="signal peptide" evidence="2">
    <location>
        <begin position="1"/>
        <end position="19"/>
    </location>
</feature>
<keyword evidence="2" id="KW-0732">Signal</keyword>
<gene>
    <name evidence="6" type="ORF">DDIC_05245</name>
</gene>
<dbReference type="SUPFAM" id="SSF111369">
    <property type="entry name" value="HlyD-like secretion proteins"/>
    <property type="match status" value="1"/>
</dbReference>
<dbReference type="Gene3D" id="1.10.287.470">
    <property type="entry name" value="Helix hairpin bin"/>
    <property type="match status" value="1"/>
</dbReference>
<sequence>MRHAAIVLLILLCLAAVGCQDSSKGDQPRPVKSMVVALGYGQKPTQLTGQIAAHKYVNAAFRISGKIAERYVSVGDTVTVGTVLARLDDTVVKDSLTSAKADVAAAQATLEQDRKQALRVANLLSAHAVSKREHEATTRQFKATTAQLEAAKSRQHTAEEQLMYTVLTSESDGLVVNKFAESGEVVNAGQPVFKIAENNAYDAVFDMPESLLGSLLPGRAMEVCLDRLHNVCSEATIYEISPEADSATRTYQTKAIVAQPVQMPLGATVVGRILLPEDKVIRIPSAAVLLHDGQPSVWVIDASSSSVTARPIEVSQYTTDAVIVAKGLEAGEKIVTAGGQALRQGQRIKEAASDEAH</sequence>
<feature type="domain" description="CzcB-like barrel-sandwich hybrid" evidence="5">
    <location>
        <begin position="61"/>
        <end position="197"/>
    </location>
</feature>
<protein>
    <submittedName>
        <fullName evidence="6">Efflux RND transporter periplasmic adaptor subunit</fullName>
    </submittedName>
</protein>
<evidence type="ECO:0000313" key="6">
    <source>
        <dbReference type="EMBL" id="QCC85289.1"/>
    </source>
</evidence>
<dbReference type="NCBIfam" id="TIGR01730">
    <property type="entry name" value="RND_mfp"/>
    <property type="match status" value="1"/>
</dbReference>
<dbReference type="Gene3D" id="2.40.30.170">
    <property type="match status" value="1"/>
</dbReference>
<comment type="similarity">
    <text evidence="1">Belongs to the membrane fusion protein (MFP) (TC 8.A.1) family.</text>
</comment>
<dbReference type="PANTHER" id="PTHR30469">
    <property type="entry name" value="MULTIDRUG RESISTANCE PROTEIN MDTA"/>
    <property type="match status" value="1"/>
</dbReference>
<accession>A0A4P7UHA4</accession>
<reference evidence="6 7" key="1">
    <citation type="submission" date="2019-02" db="EMBL/GenBank/DDBJ databases">
        <title>Complete Genome Sequence of Desulfovibrio desulfuricans IC1, a Sulfonate Utilizing Anaerobe.</title>
        <authorList>
            <person name="Day L.A."/>
            <person name="De Leon K.B."/>
            <person name="Wall J.D."/>
        </authorList>
    </citation>
    <scope>NUCLEOTIDE SEQUENCE [LARGE SCALE GENOMIC DNA]</scope>
    <source>
        <strain evidence="6 7">IC1</strain>
    </source>
</reference>
<evidence type="ECO:0000256" key="2">
    <source>
        <dbReference type="SAM" id="SignalP"/>
    </source>
</evidence>
<dbReference type="Pfam" id="PF25973">
    <property type="entry name" value="BSH_CzcB"/>
    <property type="match status" value="1"/>
</dbReference>
<dbReference type="OrthoDB" id="9813967at2"/>
<evidence type="ECO:0000259" key="5">
    <source>
        <dbReference type="Pfam" id="PF25973"/>
    </source>
</evidence>
<dbReference type="Gene3D" id="2.40.50.100">
    <property type="match status" value="1"/>
</dbReference>
<evidence type="ECO:0000259" key="3">
    <source>
        <dbReference type="Pfam" id="PF25954"/>
    </source>
</evidence>
<feature type="domain" description="CusB-like beta-barrel" evidence="3">
    <location>
        <begin position="205"/>
        <end position="260"/>
    </location>
</feature>
<evidence type="ECO:0000256" key="1">
    <source>
        <dbReference type="ARBA" id="ARBA00009477"/>
    </source>
</evidence>
<dbReference type="EMBL" id="CP036295">
    <property type="protein sequence ID" value="QCC85289.1"/>
    <property type="molecule type" value="Genomic_DNA"/>
</dbReference>